<comment type="caution">
    <text evidence="2">The sequence shown here is derived from an EMBL/GenBank/DDBJ whole genome shotgun (WGS) entry which is preliminary data.</text>
</comment>
<feature type="region of interest" description="Disordered" evidence="1">
    <location>
        <begin position="94"/>
        <end position="113"/>
    </location>
</feature>
<keyword evidence="3" id="KW-1185">Reference proteome</keyword>
<accession>A0A4R6P191</accession>
<feature type="region of interest" description="Disordered" evidence="1">
    <location>
        <begin position="24"/>
        <end position="53"/>
    </location>
</feature>
<feature type="region of interest" description="Disordered" evidence="1">
    <location>
        <begin position="132"/>
        <end position="154"/>
    </location>
</feature>
<protein>
    <submittedName>
        <fullName evidence="2">Uncharacterized protein</fullName>
    </submittedName>
</protein>
<gene>
    <name evidence="2" type="ORF">DFR75_10849</name>
</gene>
<evidence type="ECO:0000313" key="2">
    <source>
        <dbReference type="EMBL" id="TDP31444.1"/>
    </source>
</evidence>
<sequence length="175" mass="19164">MTPLPVAEELEVSNIASCSAYTPVASDAASSLQPDEPTDSRRQAKLPRQRPGSWLLDPETLKRYLVLGHPGAERTAEVVRDSLIAAVTELPATPTAPRLGTRMPRQPSTDPFPMATDIRVYFADPGALRQRGSNERHQWYSAAEPRSPRNSPAVHRKILDCDTPAQRLAALMDAS</sequence>
<dbReference type="EMBL" id="SNXK01000008">
    <property type="protein sequence ID" value="TDP31444.1"/>
    <property type="molecule type" value="Genomic_DNA"/>
</dbReference>
<proteinExistence type="predicted"/>
<dbReference type="AlphaFoldDB" id="A0A4R6P191"/>
<evidence type="ECO:0000256" key="1">
    <source>
        <dbReference type="SAM" id="MobiDB-lite"/>
    </source>
</evidence>
<dbReference type="RefSeq" id="WP_243750076.1">
    <property type="nucleotide sequence ID" value="NZ_SNXK01000008.1"/>
</dbReference>
<evidence type="ECO:0000313" key="3">
    <source>
        <dbReference type="Proteomes" id="UP000295087"/>
    </source>
</evidence>
<reference evidence="2 3" key="1">
    <citation type="submission" date="2019-03" db="EMBL/GenBank/DDBJ databases">
        <title>Genomic Encyclopedia of Type Strains, Phase IV (KMG-IV): sequencing the most valuable type-strain genomes for metagenomic binning, comparative biology and taxonomic classification.</title>
        <authorList>
            <person name="Goeker M."/>
        </authorList>
    </citation>
    <scope>NUCLEOTIDE SEQUENCE [LARGE SCALE GENOMIC DNA]</scope>
    <source>
        <strain evidence="2 3">DSM 44496</strain>
    </source>
</reference>
<organism evidence="2 3">
    <name type="scientific">Nocardia ignorata</name>
    <dbReference type="NCBI Taxonomy" id="145285"/>
    <lineage>
        <taxon>Bacteria</taxon>
        <taxon>Bacillati</taxon>
        <taxon>Actinomycetota</taxon>
        <taxon>Actinomycetes</taxon>
        <taxon>Mycobacteriales</taxon>
        <taxon>Nocardiaceae</taxon>
        <taxon>Nocardia</taxon>
    </lineage>
</organism>
<dbReference type="Proteomes" id="UP000295087">
    <property type="component" value="Unassembled WGS sequence"/>
</dbReference>
<name>A0A4R6P191_NOCIG</name>